<evidence type="ECO:0000313" key="2">
    <source>
        <dbReference type="Proteomes" id="UP000057213"/>
    </source>
</evidence>
<dbReference type="STRING" id="1318743.PU02_0330"/>
<dbReference type="OrthoDB" id="7926663at2"/>
<accession>A0A0M4LFS7</accession>
<reference evidence="1 2" key="1">
    <citation type="journal article" date="2015" name="Genome Announc.">
        <title>Complete Genome Sequence of Bartonella ancashensis Strain 20.00, Isolated from the Blood of a Patient with Verruga Peruana.</title>
        <authorList>
            <person name="Hang J."/>
            <person name="Mullins K.E."/>
            <person name="Clifford R.J."/>
            <person name="Onmus-Leone F."/>
            <person name="Yang Y."/>
            <person name="Jiang J."/>
            <person name="Leguia M."/>
            <person name="Kasper M.R."/>
            <person name="Maguina C."/>
            <person name="Lesho E.P."/>
            <person name="Jarman R.G."/>
            <person name="Richards A.L."/>
            <person name="Blazes D."/>
        </authorList>
    </citation>
    <scope>NUCLEOTIDE SEQUENCE [LARGE SCALE GENOMIC DNA]</scope>
    <source>
        <strain evidence="1 2">20.00</strain>
    </source>
</reference>
<dbReference type="Proteomes" id="UP000057213">
    <property type="component" value="Chromosome"/>
</dbReference>
<dbReference type="PROSITE" id="PS51257">
    <property type="entry name" value="PROKAR_LIPOPROTEIN"/>
    <property type="match status" value="1"/>
</dbReference>
<proteinExistence type="predicted"/>
<name>A0A0M4LFS7_9HYPH</name>
<keyword evidence="2" id="KW-1185">Reference proteome</keyword>
<dbReference type="PATRIC" id="fig|1318743.3.peg.342"/>
<organism evidence="1 2">
    <name type="scientific">Bartonella ancashensis</name>
    <dbReference type="NCBI Taxonomy" id="1318743"/>
    <lineage>
        <taxon>Bacteria</taxon>
        <taxon>Pseudomonadati</taxon>
        <taxon>Pseudomonadota</taxon>
        <taxon>Alphaproteobacteria</taxon>
        <taxon>Hyphomicrobiales</taxon>
        <taxon>Bartonellaceae</taxon>
        <taxon>Bartonella</taxon>
    </lineage>
</organism>
<sequence length="123" mass="12823">MSKPIFKMAVVGLIGFSSVACLDEERRVAKYGVGGAALGTIAGAALTGTTDGAASGAVLGAAVGTFSGVAQNKKKERKSISLQPMCQYRHSNGQIYQMPCPQTVQLCTYSQRDGTLYTAPCIQ</sequence>
<protein>
    <submittedName>
        <fullName evidence="1">Lipoprotein, VirB7-like</fullName>
    </submittedName>
</protein>
<dbReference type="KEGG" id="banc:PU02_0330"/>
<gene>
    <name evidence="1" type="ORF">PU02_0330</name>
</gene>
<dbReference type="EMBL" id="CP010401">
    <property type="protein sequence ID" value="ALE03144.1"/>
    <property type="molecule type" value="Genomic_DNA"/>
</dbReference>
<keyword evidence="1" id="KW-0449">Lipoprotein</keyword>
<dbReference type="RefSeq" id="WP_053943782.1">
    <property type="nucleotide sequence ID" value="NZ_CP010401.1"/>
</dbReference>
<evidence type="ECO:0000313" key="1">
    <source>
        <dbReference type="EMBL" id="ALE03144.1"/>
    </source>
</evidence>
<dbReference type="AlphaFoldDB" id="A0A0M4LFS7"/>